<dbReference type="Proteomes" id="UP001177003">
    <property type="component" value="Chromosome 9"/>
</dbReference>
<feature type="compositionally biased region" description="Basic and acidic residues" evidence="1">
    <location>
        <begin position="276"/>
        <end position="285"/>
    </location>
</feature>
<keyword evidence="3" id="KW-1185">Reference proteome</keyword>
<evidence type="ECO:0000313" key="3">
    <source>
        <dbReference type="Proteomes" id="UP001177003"/>
    </source>
</evidence>
<dbReference type="EMBL" id="OX465085">
    <property type="protein sequence ID" value="CAI9302831.1"/>
    <property type="molecule type" value="Genomic_DNA"/>
</dbReference>
<feature type="region of interest" description="Disordered" evidence="1">
    <location>
        <begin position="247"/>
        <end position="311"/>
    </location>
</feature>
<organism evidence="2 3">
    <name type="scientific">Lactuca saligna</name>
    <name type="common">Willowleaf lettuce</name>
    <dbReference type="NCBI Taxonomy" id="75948"/>
    <lineage>
        <taxon>Eukaryota</taxon>
        <taxon>Viridiplantae</taxon>
        <taxon>Streptophyta</taxon>
        <taxon>Embryophyta</taxon>
        <taxon>Tracheophyta</taxon>
        <taxon>Spermatophyta</taxon>
        <taxon>Magnoliopsida</taxon>
        <taxon>eudicotyledons</taxon>
        <taxon>Gunneridae</taxon>
        <taxon>Pentapetalae</taxon>
        <taxon>asterids</taxon>
        <taxon>campanulids</taxon>
        <taxon>Asterales</taxon>
        <taxon>Asteraceae</taxon>
        <taxon>Cichorioideae</taxon>
        <taxon>Cichorieae</taxon>
        <taxon>Lactucinae</taxon>
        <taxon>Lactuca</taxon>
    </lineage>
</organism>
<proteinExistence type="predicted"/>
<sequence>MLSPIPFCKMYPSNGHPSLSPAAINYSSYYQMATNIHGQPLSYSYLGYGQWNSLNQFQGAPVSPWLDHAGLYSSGGQPPSLGVVSQTFVSQLSGSNLTYSTYAQAVSVGAVGQTILSQAYSNNQIYSYLQPPSTGAPMETFVSQFSGSDQRFSSHGQTPSSGAVSPTVVSQAASNYQPYTYVQPPVGDVRQTFVSQLTGSDQTYSTYGQPPSVGAVCQTVGSQASGNDEIYSNNVQPSSIEAVNQTFVSQSSGSEKIESNGQPPKRNSVGRRAKKDYKDVSEKLSSDLFGKNSETHQSGSSIVKNVQSTGKEVSSTGDEALAMWLGLNANGHANDETDLFSFPNLEEYKAIARRYRHRRLKEE</sequence>
<feature type="compositionally biased region" description="Polar residues" evidence="1">
    <location>
        <begin position="247"/>
        <end position="262"/>
    </location>
</feature>
<dbReference type="AlphaFoldDB" id="A0AA36EMK8"/>
<name>A0AA36EMK8_LACSI</name>
<feature type="compositionally biased region" description="Polar residues" evidence="1">
    <location>
        <begin position="295"/>
        <end position="311"/>
    </location>
</feature>
<reference evidence="2" key="1">
    <citation type="submission" date="2023-04" db="EMBL/GenBank/DDBJ databases">
        <authorList>
            <person name="Vijverberg K."/>
            <person name="Xiong W."/>
            <person name="Schranz E."/>
        </authorList>
    </citation>
    <scope>NUCLEOTIDE SEQUENCE</scope>
</reference>
<protein>
    <submittedName>
        <fullName evidence="2">Uncharacterized protein</fullName>
    </submittedName>
</protein>
<gene>
    <name evidence="2" type="ORF">LSALG_LOCUS41298</name>
</gene>
<evidence type="ECO:0000313" key="2">
    <source>
        <dbReference type="EMBL" id="CAI9302831.1"/>
    </source>
</evidence>
<accession>A0AA36EMK8</accession>
<evidence type="ECO:0000256" key="1">
    <source>
        <dbReference type="SAM" id="MobiDB-lite"/>
    </source>
</evidence>